<protein>
    <recommendedName>
        <fullName evidence="9">Polysaccharide biosynthesis protein</fullName>
    </recommendedName>
</protein>
<organism evidence="7 8">
    <name type="scientific">Luteolibacter soli</name>
    <dbReference type="NCBI Taxonomy" id="3135280"/>
    <lineage>
        <taxon>Bacteria</taxon>
        <taxon>Pseudomonadati</taxon>
        <taxon>Verrucomicrobiota</taxon>
        <taxon>Verrucomicrobiia</taxon>
        <taxon>Verrucomicrobiales</taxon>
        <taxon>Verrucomicrobiaceae</taxon>
        <taxon>Luteolibacter</taxon>
    </lineage>
</organism>
<comment type="subcellular location">
    <subcellularLocation>
        <location evidence="1">Cell membrane</location>
        <topology evidence="1">Multi-pass membrane protein</topology>
    </subcellularLocation>
</comment>
<evidence type="ECO:0000256" key="6">
    <source>
        <dbReference type="SAM" id="Phobius"/>
    </source>
</evidence>
<evidence type="ECO:0008006" key="9">
    <source>
        <dbReference type="Google" id="ProtNLM"/>
    </source>
</evidence>
<sequence length="527" mass="58094">MTRRWLMVRGIVFAYGSLVAQIVYSFASIPLALSYLSTAEFGMFGVISTISSYLMMSELGLTESFTRHLFDCKDGKDPHRYGRLFAAGLLALGIVSIFILVGGLIAAWFAPPLLNIPNELRREFLIVMVSQSVLAAITMATRMIGAPLLLHHRQDLSQIAQAGLFIIYYVVLHLAFRAHWGIYALIANQVAGLLWFLPFNALMCRRLGFFPERATFNMPSREEWSEVWKYSMNTFLIQLGGTVLMGLPQLLISSLVGLHAAGLWTVCTRVFGVLRQVAFRPFSIAVPMLLEYYVRGDVSLAVRRWIHVSQLVVATSGFIFAVAAANNPRFVELWTGVGSEWKAPTMHIFIAFFFLCFTAAGTPYGVIGFQKNFGISGFIPILQALVVGVIAHLIAARTGSMGIIILSSVGYLFGMTFFGMRHLAKTTGEDGSKLFFQAIGRPFLATPIVLIVALAFAEWMQAIPGYPGLVLSSILASMIGLPLMGYLGVSSEVRGELFLLILKPLRRLSRIVHKPDAADRVAESNAD</sequence>
<proteinExistence type="predicted"/>
<comment type="caution">
    <text evidence="7">The sequence shown here is derived from an EMBL/GenBank/DDBJ whole genome shotgun (WGS) entry which is preliminary data.</text>
</comment>
<feature type="transmembrane region" description="Helical" evidence="6">
    <location>
        <begin position="41"/>
        <end position="61"/>
    </location>
</feature>
<keyword evidence="3 6" id="KW-0812">Transmembrane</keyword>
<dbReference type="InterPro" id="IPR050833">
    <property type="entry name" value="Poly_Biosynth_Transport"/>
</dbReference>
<feature type="transmembrane region" description="Helical" evidence="6">
    <location>
        <begin position="182"/>
        <end position="203"/>
    </location>
</feature>
<keyword evidence="8" id="KW-1185">Reference proteome</keyword>
<feature type="transmembrane region" description="Helical" evidence="6">
    <location>
        <begin position="306"/>
        <end position="325"/>
    </location>
</feature>
<dbReference type="PANTHER" id="PTHR30250:SF26">
    <property type="entry name" value="PSMA PROTEIN"/>
    <property type="match status" value="1"/>
</dbReference>
<feature type="transmembrane region" description="Helical" evidence="6">
    <location>
        <begin position="439"/>
        <end position="457"/>
    </location>
</feature>
<feature type="transmembrane region" description="Helical" evidence="6">
    <location>
        <begin position="156"/>
        <end position="176"/>
    </location>
</feature>
<keyword evidence="2" id="KW-1003">Cell membrane</keyword>
<dbReference type="PANTHER" id="PTHR30250">
    <property type="entry name" value="PST FAMILY PREDICTED COLANIC ACID TRANSPORTER"/>
    <property type="match status" value="1"/>
</dbReference>
<feature type="transmembrane region" description="Helical" evidence="6">
    <location>
        <begin position="12"/>
        <end position="35"/>
    </location>
</feature>
<feature type="transmembrane region" description="Helical" evidence="6">
    <location>
        <begin position="235"/>
        <end position="257"/>
    </location>
</feature>
<dbReference type="RefSeq" id="WP_341404422.1">
    <property type="nucleotide sequence ID" value="NZ_JBBUKT010000003.1"/>
</dbReference>
<feature type="transmembrane region" description="Helical" evidence="6">
    <location>
        <begin position="345"/>
        <end position="366"/>
    </location>
</feature>
<feature type="transmembrane region" description="Helical" evidence="6">
    <location>
        <begin position="401"/>
        <end position="418"/>
    </location>
</feature>
<gene>
    <name evidence="7" type="ORF">WKV53_09955</name>
</gene>
<feature type="transmembrane region" description="Helical" evidence="6">
    <location>
        <begin position="469"/>
        <end position="489"/>
    </location>
</feature>
<feature type="transmembrane region" description="Helical" evidence="6">
    <location>
        <begin position="124"/>
        <end position="144"/>
    </location>
</feature>
<reference evidence="7 8" key="1">
    <citation type="submission" date="2024-04" db="EMBL/GenBank/DDBJ databases">
        <title>Luteolibacter sp. isolated from soil.</title>
        <authorList>
            <person name="An J."/>
        </authorList>
    </citation>
    <scope>NUCLEOTIDE SEQUENCE [LARGE SCALE GENOMIC DNA]</scope>
    <source>
        <strain evidence="7 8">Y139</strain>
    </source>
</reference>
<dbReference type="Proteomes" id="UP001371305">
    <property type="component" value="Unassembled WGS sequence"/>
</dbReference>
<evidence type="ECO:0000256" key="1">
    <source>
        <dbReference type="ARBA" id="ARBA00004651"/>
    </source>
</evidence>
<feature type="transmembrane region" description="Helical" evidence="6">
    <location>
        <begin position="82"/>
        <end position="109"/>
    </location>
</feature>
<evidence type="ECO:0000313" key="7">
    <source>
        <dbReference type="EMBL" id="MEK7950821.1"/>
    </source>
</evidence>
<name>A0ABU9AUK2_9BACT</name>
<accession>A0ABU9AUK2</accession>
<keyword evidence="5 6" id="KW-0472">Membrane</keyword>
<evidence type="ECO:0000313" key="8">
    <source>
        <dbReference type="Proteomes" id="UP001371305"/>
    </source>
</evidence>
<evidence type="ECO:0000256" key="4">
    <source>
        <dbReference type="ARBA" id="ARBA00022989"/>
    </source>
</evidence>
<feature type="transmembrane region" description="Helical" evidence="6">
    <location>
        <begin position="277"/>
        <end position="294"/>
    </location>
</feature>
<evidence type="ECO:0000256" key="3">
    <source>
        <dbReference type="ARBA" id="ARBA00022692"/>
    </source>
</evidence>
<keyword evidence="4 6" id="KW-1133">Transmembrane helix</keyword>
<dbReference type="EMBL" id="JBBUKT010000003">
    <property type="protein sequence ID" value="MEK7950821.1"/>
    <property type="molecule type" value="Genomic_DNA"/>
</dbReference>
<evidence type="ECO:0000256" key="2">
    <source>
        <dbReference type="ARBA" id="ARBA00022475"/>
    </source>
</evidence>
<feature type="transmembrane region" description="Helical" evidence="6">
    <location>
        <begin position="373"/>
        <end position="395"/>
    </location>
</feature>
<evidence type="ECO:0000256" key="5">
    <source>
        <dbReference type="ARBA" id="ARBA00023136"/>
    </source>
</evidence>